<comment type="function">
    <text evidence="5">Catalyzes the conversion of 1-hydroxy-2-methyl-2-(E)-butenyl 4-diphosphate (HMBPP) into a mixture of isopentenyl diphosphate (IPP) and dimethylallyl diphosphate (DMAPP). Acts in the terminal step of the DOXP/MEP pathway for isoprenoid precursor biosynthesis.</text>
</comment>
<evidence type="ECO:0000256" key="6">
    <source>
        <dbReference type="SAM" id="MobiDB-lite"/>
    </source>
</evidence>
<keyword evidence="1 5" id="KW-0004">4Fe-4S</keyword>
<feature type="binding site" evidence="5">
    <location>
        <position position="59"/>
    </location>
    <ligand>
        <name>isopentenyl diphosphate</name>
        <dbReference type="ChEBI" id="CHEBI:128769"/>
    </ligand>
</feature>
<dbReference type="Gene3D" id="3.40.50.11270">
    <property type="match status" value="1"/>
</dbReference>
<dbReference type="AlphaFoldDB" id="A0A169PSE0"/>
<evidence type="ECO:0000313" key="8">
    <source>
        <dbReference type="Proteomes" id="UP000217676"/>
    </source>
</evidence>
<evidence type="ECO:0000313" key="7">
    <source>
        <dbReference type="EMBL" id="BAU88353.1"/>
    </source>
</evidence>
<evidence type="ECO:0000256" key="1">
    <source>
        <dbReference type="ARBA" id="ARBA00022485"/>
    </source>
</evidence>
<sequence>MSATMQPAGPDAPAGDRPPRVVLAQPRGFCAGVRRAIGIVERALDLHGAPVYVRKEIVHNHHVVAELEKRGARFVDSEEDVPEGAVCVFSAHGVSPAVRDGAAGRRLEVIDATCPLVSKVHQAAVRYARDGRTILLVGHADHEEVEGVRGEAPERTIVVENEDDVATLDLPDDAPVAYLTQTTLSFDETRRVVDALRARFTDLAGPADGDICYASQNRQNAVKALARRNDLVLVVGSRNSSNSIRMVEVAREHGSAAHLVPDAGHLDESWLAGASSIGVSSGASAPEILVRGLVDRLAALGWHDVELDDGIAEDVVFSMPARLADPVTGRVPRTPLADEAL</sequence>
<evidence type="ECO:0000256" key="3">
    <source>
        <dbReference type="ARBA" id="ARBA00023004"/>
    </source>
</evidence>
<dbReference type="EC" id="1.17.7.4" evidence="5"/>
<dbReference type="GO" id="GO:0051539">
    <property type="term" value="F:4 iron, 4 sulfur cluster binding"/>
    <property type="evidence" value="ECO:0007669"/>
    <property type="project" value="UniProtKB-UniRule"/>
</dbReference>
<dbReference type="Gene3D" id="3.40.1010.20">
    <property type="entry name" value="4-hydroxy-3-methylbut-2-enyl diphosphate reductase, catalytic domain"/>
    <property type="match status" value="2"/>
</dbReference>
<feature type="binding site" evidence="5">
    <location>
        <position position="241"/>
    </location>
    <ligand>
        <name>(2E)-4-hydroxy-3-methylbut-2-enyl diphosphate</name>
        <dbReference type="ChEBI" id="CHEBI:128753"/>
    </ligand>
</feature>
<feature type="binding site" evidence="5">
    <location>
        <position position="142"/>
    </location>
    <ligand>
        <name>dimethylallyl diphosphate</name>
        <dbReference type="ChEBI" id="CHEBI:57623"/>
    </ligand>
</feature>
<feature type="binding site" evidence="5">
    <location>
        <position position="242"/>
    </location>
    <ligand>
        <name>(2E)-4-hydroxy-3-methylbut-2-enyl diphosphate</name>
        <dbReference type="ChEBI" id="CHEBI:128753"/>
    </ligand>
</feature>
<keyword evidence="8" id="KW-1185">Reference proteome</keyword>
<feature type="binding site" evidence="5">
    <location>
        <position position="284"/>
    </location>
    <ligand>
        <name>(2E)-4-hydroxy-3-methylbut-2-enyl diphosphate</name>
        <dbReference type="ChEBI" id="CHEBI:128753"/>
    </ligand>
</feature>
<feature type="binding site" evidence="5">
    <location>
        <position position="240"/>
    </location>
    <ligand>
        <name>(2E)-4-hydroxy-3-methylbut-2-enyl diphosphate</name>
        <dbReference type="ChEBI" id="CHEBI:128753"/>
    </ligand>
</feature>
<feature type="binding site" evidence="5">
    <location>
        <position position="241"/>
    </location>
    <ligand>
        <name>isopentenyl diphosphate</name>
        <dbReference type="ChEBI" id="CHEBI:128769"/>
    </ligand>
</feature>
<keyword evidence="2 5" id="KW-0479">Metal-binding</keyword>
<keyword evidence="4 5" id="KW-0411">Iron-sulfur</keyword>
<dbReference type="GO" id="GO:0046872">
    <property type="term" value="F:metal ion binding"/>
    <property type="evidence" value="ECO:0007669"/>
    <property type="project" value="UniProtKB-KW"/>
</dbReference>
<comment type="catalytic activity">
    <reaction evidence="5">
        <text>dimethylallyl diphosphate + 2 oxidized [2Fe-2S]-[ferredoxin] + H2O = (2E)-4-hydroxy-3-methylbut-2-enyl diphosphate + 2 reduced [2Fe-2S]-[ferredoxin] + 2 H(+)</text>
        <dbReference type="Rhea" id="RHEA:24825"/>
        <dbReference type="Rhea" id="RHEA-COMP:10000"/>
        <dbReference type="Rhea" id="RHEA-COMP:10001"/>
        <dbReference type="ChEBI" id="CHEBI:15377"/>
        <dbReference type="ChEBI" id="CHEBI:15378"/>
        <dbReference type="ChEBI" id="CHEBI:33737"/>
        <dbReference type="ChEBI" id="CHEBI:33738"/>
        <dbReference type="ChEBI" id="CHEBI:57623"/>
        <dbReference type="ChEBI" id="CHEBI:128753"/>
        <dbReference type="EC" id="1.17.7.4"/>
    </reaction>
</comment>
<feature type="binding site" evidence="5">
    <location>
        <position position="92"/>
    </location>
    <ligand>
        <name>isopentenyl diphosphate</name>
        <dbReference type="ChEBI" id="CHEBI:128769"/>
    </ligand>
</feature>
<feature type="binding site" evidence="5">
    <location>
        <position position="240"/>
    </location>
    <ligand>
        <name>dimethylallyl diphosphate</name>
        <dbReference type="ChEBI" id="CHEBI:57623"/>
    </ligand>
</feature>
<feature type="binding site" evidence="5">
    <location>
        <position position="59"/>
    </location>
    <ligand>
        <name>dimethylallyl diphosphate</name>
        <dbReference type="ChEBI" id="CHEBI:57623"/>
    </ligand>
</feature>
<dbReference type="HAMAP" id="MF_00191">
    <property type="entry name" value="IspH"/>
    <property type="match status" value="1"/>
</dbReference>
<comment type="pathway">
    <text evidence="5">Isoprenoid biosynthesis; isopentenyl diphosphate biosynthesis via DXP pathway; isopentenyl diphosphate from 1-deoxy-D-xylulose 5-phosphate: step 6/6.</text>
</comment>
<evidence type="ECO:0000256" key="2">
    <source>
        <dbReference type="ARBA" id="ARBA00022723"/>
    </source>
</evidence>
<keyword evidence="5" id="KW-0414">Isoprene biosynthesis</keyword>
<dbReference type="CDD" id="cd13944">
    <property type="entry name" value="lytB_ispH"/>
    <property type="match status" value="1"/>
</dbReference>
<dbReference type="GO" id="GO:0051745">
    <property type="term" value="F:4-hydroxy-3-methylbut-2-enyl diphosphate reductase activity"/>
    <property type="evidence" value="ECO:0007669"/>
    <property type="project" value="UniProtKB-UniRule"/>
</dbReference>
<proteinExistence type="inferred from homology"/>
<feature type="binding site" evidence="5">
    <location>
        <position position="114"/>
    </location>
    <ligand>
        <name>[4Fe-4S] cluster</name>
        <dbReference type="ChEBI" id="CHEBI:49883"/>
    </ligand>
</feature>
<reference evidence="7 8" key="1">
    <citation type="journal article" date="2016" name="Genome Announc.">
        <title>Complete Genome Sequence of Thiostrepton-Producing Streptomyces laurentii ATCC 31255.</title>
        <authorList>
            <person name="Doi K."/>
            <person name="Fujino Y."/>
            <person name="Nagayoshi Y."/>
            <person name="Ohshima T."/>
            <person name="Ogata S."/>
        </authorList>
    </citation>
    <scope>NUCLEOTIDE SEQUENCE [LARGE SCALE GENOMIC DNA]</scope>
    <source>
        <strain evidence="7 8">ATCC 31255</strain>
    </source>
</reference>
<feature type="binding site" evidence="5">
    <location>
        <position position="142"/>
    </location>
    <ligand>
        <name>isopentenyl diphosphate</name>
        <dbReference type="ChEBI" id="CHEBI:128769"/>
    </ligand>
</feature>
<dbReference type="NCBIfam" id="TIGR00216">
    <property type="entry name" value="ispH_lytB"/>
    <property type="match status" value="1"/>
</dbReference>
<evidence type="ECO:0000256" key="5">
    <source>
        <dbReference type="HAMAP-Rule" id="MF_00191"/>
    </source>
</evidence>
<feature type="active site" description="Proton donor" evidence="5">
    <location>
        <position position="144"/>
    </location>
</feature>
<dbReference type="Proteomes" id="UP000217676">
    <property type="component" value="Chromosome"/>
</dbReference>
<feature type="binding site" evidence="5">
    <location>
        <position position="284"/>
    </location>
    <ligand>
        <name>isopentenyl diphosphate</name>
        <dbReference type="ChEBI" id="CHEBI:128769"/>
    </ligand>
</feature>
<dbReference type="GO" id="GO:0050992">
    <property type="term" value="P:dimethylallyl diphosphate biosynthetic process"/>
    <property type="evidence" value="ECO:0007669"/>
    <property type="project" value="UniProtKB-UniRule"/>
</dbReference>
<feature type="binding site" evidence="5">
    <location>
        <position position="92"/>
    </location>
    <ligand>
        <name>dimethylallyl diphosphate</name>
        <dbReference type="ChEBI" id="CHEBI:57623"/>
    </ligand>
</feature>
<comment type="cofactor">
    <cofactor evidence="5">
        <name>[4Fe-4S] cluster</name>
        <dbReference type="ChEBI" id="CHEBI:49883"/>
    </cofactor>
    <text evidence="5">Binds 1 [4Fe-4S] cluster per subunit.</text>
</comment>
<dbReference type="EMBL" id="AP017424">
    <property type="protein sequence ID" value="BAU88353.1"/>
    <property type="molecule type" value="Genomic_DNA"/>
</dbReference>
<feature type="binding site" evidence="5">
    <location>
        <position position="284"/>
    </location>
    <ligand>
        <name>dimethylallyl diphosphate</name>
        <dbReference type="ChEBI" id="CHEBI:57623"/>
    </ligand>
</feature>
<evidence type="ECO:0000256" key="4">
    <source>
        <dbReference type="ARBA" id="ARBA00023014"/>
    </source>
</evidence>
<feature type="binding site" evidence="5">
    <location>
        <position position="241"/>
    </location>
    <ligand>
        <name>dimethylallyl diphosphate</name>
        <dbReference type="ChEBI" id="CHEBI:57623"/>
    </ligand>
</feature>
<keyword evidence="3 5" id="KW-0408">Iron</keyword>
<feature type="binding site" evidence="5">
    <location>
        <position position="182"/>
    </location>
    <ligand>
        <name>(2E)-4-hydroxy-3-methylbut-2-enyl diphosphate</name>
        <dbReference type="ChEBI" id="CHEBI:128753"/>
    </ligand>
</feature>
<dbReference type="PANTHER" id="PTHR30426:SF0">
    <property type="entry name" value="4-HYDROXY-3-METHYLBUT-2-ENYL DIPHOSPHATE REDUCTASE"/>
    <property type="match status" value="1"/>
</dbReference>
<dbReference type="KEGG" id="slau:SLA_7488"/>
<gene>
    <name evidence="5" type="primary">ispH</name>
    <name evidence="7" type="ORF">SLA_7488</name>
</gene>
<feature type="binding site" evidence="5">
    <location>
        <position position="92"/>
    </location>
    <ligand>
        <name>(2E)-4-hydroxy-3-methylbut-2-enyl diphosphate</name>
        <dbReference type="ChEBI" id="CHEBI:128753"/>
    </ligand>
</feature>
<protein>
    <recommendedName>
        <fullName evidence="5">4-hydroxy-3-methylbut-2-enyl diphosphate reductase</fullName>
        <shortName evidence="5">HMBPP reductase</shortName>
        <ecNumber evidence="5">1.17.7.4</ecNumber>
    </recommendedName>
</protein>
<comment type="pathway">
    <text evidence="5">Isoprenoid biosynthesis; dimethylallyl diphosphate biosynthesis; dimethylallyl diphosphate from (2E)-4-hydroxy-3-methylbutenyl diphosphate: step 1/1.</text>
</comment>
<organism evidence="7 8">
    <name type="scientific">Streptomyces laurentii</name>
    <dbReference type="NCBI Taxonomy" id="39478"/>
    <lineage>
        <taxon>Bacteria</taxon>
        <taxon>Bacillati</taxon>
        <taxon>Actinomycetota</taxon>
        <taxon>Actinomycetes</taxon>
        <taxon>Kitasatosporales</taxon>
        <taxon>Streptomycetaceae</taxon>
        <taxon>Streptomyces</taxon>
    </lineage>
</organism>
<feature type="binding site" evidence="5">
    <location>
        <position position="242"/>
    </location>
    <ligand>
        <name>isopentenyl diphosphate</name>
        <dbReference type="ChEBI" id="CHEBI:128769"/>
    </ligand>
</feature>
<dbReference type="Pfam" id="PF02401">
    <property type="entry name" value="LYTB"/>
    <property type="match status" value="1"/>
</dbReference>
<feature type="region of interest" description="Disordered" evidence="6">
    <location>
        <begin position="1"/>
        <end position="20"/>
    </location>
</feature>
<dbReference type="UniPathway" id="UPA00056">
    <property type="reaction ID" value="UER00097"/>
</dbReference>
<dbReference type="PANTHER" id="PTHR30426">
    <property type="entry name" value="4-HYDROXY-3-METHYLBUT-2-ENYL DIPHOSPHATE REDUCTASE"/>
    <property type="match status" value="1"/>
</dbReference>
<dbReference type="GO" id="GO:0016114">
    <property type="term" value="P:terpenoid biosynthetic process"/>
    <property type="evidence" value="ECO:0007669"/>
    <property type="project" value="UniProtKB-UniRule"/>
</dbReference>
<feature type="binding site" evidence="5">
    <location>
        <position position="59"/>
    </location>
    <ligand>
        <name>(2E)-4-hydroxy-3-methylbut-2-enyl diphosphate</name>
        <dbReference type="ChEBI" id="CHEBI:128753"/>
    </ligand>
</feature>
<feature type="binding site" evidence="5">
    <location>
        <position position="212"/>
    </location>
    <ligand>
        <name>[4Fe-4S] cluster</name>
        <dbReference type="ChEBI" id="CHEBI:49883"/>
    </ligand>
</feature>
<feature type="binding site" evidence="5">
    <location>
        <position position="30"/>
    </location>
    <ligand>
        <name>[4Fe-4S] cluster</name>
        <dbReference type="ChEBI" id="CHEBI:49883"/>
    </ligand>
</feature>
<name>A0A169PSE0_STRLU</name>
<dbReference type="UniPathway" id="UPA00059">
    <property type="reaction ID" value="UER00105"/>
</dbReference>
<feature type="binding site" evidence="5">
    <location>
        <position position="242"/>
    </location>
    <ligand>
        <name>dimethylallyl diphosphate</name>
        <dbReference type="ChEBI" id="CHEBI:57623"/>
    </ligand>
</feature>
<comment type="similarity">
    <text evidence="5">Belongs to the IspH family.</text>
</comment>
<dbReference type="GO" id="GO:0019288">
    <property type="term" value="P:isopentenyl diphosphate biosynthetic process, methylerythritol 4-phosphate pathway"/>
    <property type="evidence" value="ECO:0007669"/>
    <property type="project" value="UniProtKB-UniRule"/>
</dbReference>
<accession>A0A169PSE0</accession>
<feature type="binding site" evidence="5">
    <location>
        <position position="142"/>
    </location>
    <ligand>
        <name>(2E)-4-hydroxy-3-methylbut-2-enyl diphosphate</name>
        <dbReference type="ChEBI" id="CHEBI:128753"/>
    </ligand>
</feature>
<comment type="catalytic activity">
    <reaction evidence="5">
        <text>isopentenyl diphosphate + 2 oxidized [2Fe-2S]-[ferredoxin] + H2O = (2E)-4-hydroxy-3-methylbut-2-enyl diphosphate + 2 reduced [2Fe-2S]-[ferredoxin] + 2 H(+)</text>
        <dbReference type="Rhea" id="RHEA:24488"/>
        <dbReference type="Rhea" id="RHEA-COMP:10000"/>
        <dbReference type="Rhea" id="RHEA-COMP:10001"/>
        <dbReference type="ChEBI" id="CHEBI:15377"/>
        <dbReference type="ChEBI" id="CHEBI:15378"/>
        <dbReference type="ChEBI" id="CHEBI:33737"/>
        <dbReference type="ChEBI" id="CHEBI:33738"/>
        <dbReference type="ChEBI" id="CHEBI:128753"/>
        <dbReference type="ChEBI" id="CHEBI:128769"/>
        <dbReference type="EC" id="1.17.7.4"/>
    </reaction>
</comment>
<dbReference type="RefSeq" id="WP_359883491.1">
    <property type="nucleotide sequence ID" value="NZ_JBEYHT010000063.1"/>
</dbReference>
<keyword evidence="5" id="KW-0560">Oxidoreductase</keyword>
<dbReference type="InterPro" id="IPR003451">
    <property type="entry name" value="LytB/IspH"/>
</dbReference>
<feature type="binding site" evidence="5">
    <location>
        <position position="240"/>
    </location>
    <ligand>
        <name>isopentenyl diphosphate</name>
        <dbReference type="ChEBI" id="CHEBI:128769"/>
    </ligand>
</feature>